<organism evidence="3 4">
    <name type="scientific">Arachidicoccus rhizosphaerae</name>
    <dbReference type="NCBI Taxonomy" id="551991"/>
    <lineage>
        <taxon>Bacteria</taxon>
        <taxon>Pseudomonadati</taxon>
        <taxon>Bacteroidota</taxon>
        <taxon>Chitinophagia</taxon>
        <taxon>Chitinophagales</taxon>
        <taxon>Chitinophagaceae</taxon>
        <taxon>Arachidicoccus</taxon>
    </lineage>
</organism>
<evidence type="ECO:0000256" key="1">
    <source>
        <dbReference type="SAM" id="MobiDB-lite"/>
    </source>
</evidence>
<feature type="region of interest" description="Disordered" evidence="1">
    <location>
        <begin position="145"/>
        <end position="221"/>
    </location>
</feature>
<feature type="compositionally biased region" description="Gly residues" evidence="1">
    <location>
        <begin position="69"/>
        <end position="78"/>
    </location>
</feature>
<feature type="compositionally biased region" description="Basic and acidic residues" evidence="1">
    <location>
        <begin position="180"/>
        <end position="205"/>
    </location>
</feature>
<gene>
    <name evidence="3" type="ORF">SAMN05192529_11942</name>
</gene>
<dbReference type="EMBL" id="FNQY01000019">
    <property type="protein sequence ID" value="SEA44916.1"/>
    <property type="molecule type" value="Genomic_DNA"/>
</dbReference>
<name>A0A1H4B9Z2_9BACT</name>
<proteinExistence type="predicted"/>
<dbReference type="STRING" id="551991.SAMN05192529_11942"/>
<keyword evidence="4" id="KW-1185">Reference proteome</keyword>
<dbReference type="Proteomes" id="UP000199041">
    <property type="component" value="Unassembled WGS sequence"/>
</dbReference>
<keyword evidence="2" id="KW-0472">Membrane</keyword>
<keyword evidence="2" id="KW-1133">Transmembrane helix</keyword>
<sequence length="221" mass="24797">MYVTVQFIILEILLGLIFLVILYFMLRELLKKIIRRELKDLKEPLQVLANYLVQQSQEPEGPDDPDGNEGAGQPGGGPLPASSPEKIPEVPVDIADEFNQLKNTNRISAYNIRVQKIWDLFKQRKITLKQYREELIRLKKEFGIPTGLEDAPKDDQLLKQGNPGKGAKLKPLTPTPSAAPKEKVKKIDTEPEQGDKKDPEVEKGAAKKSSPGTDMHIKPLN</sequence>
<feature type="region of interest" description="Disordered" evidence="1">
    <location>
        <begin position="56"/>
        <end position="86"/>
    </location>
</feature>
<dbReference type="OrthoDB" id="9845153at2"/>
<evidence type="ECO:0000256" key="2">
    <source>
        <dbReference type="SAM" id="Phobius"/>
    </source>
</evidence>
<evidence type="ECO:0000313" key="4">
    <source>
        <dbReference type="Proteomes" id="UP000199041"/>
    </source>
</evidence>
<dbReference type="RefSeq" id="WP_091399919.1">
    <property type="nucleotide sequence ID" value="NZ_FNQY01000019.1"/>
</dbReference>
<feature type="transmembrane region" description="Helical" evidence="2">
    <location>
        <begin position="6"/>
        <end position="26"/>
    </location>
</feature>
<evidence type="ECO:0000313" key="3">
    <source>
        <dbReference type="EMBL" id="SEA44916.1"/>
    </source>
</evidence>
<protein>
    <submittedName>
        <fullName evidence="3">Uncharacterized protein</fullName>
    </submittedName>
</protein>
<dbReference type="AlphaFoldDB" id="A0A1H4B9Z2"/>
<reference evidence="3 4" key="1">
    <citation type="submission" date="2016-10" db="EMBL/GenBank/DDBJ databases">
        <authorList>
            <person name="de Groot N.N."/>
        </authorList>
    </citation>
    <scope>NUCLEOTIDE SEQUENCE [LARGE SCALE GENOMIC DNA]</scope>
    <source>
        <strain evidence="3 4">Vu-144</strain>
    </source>
</reference>
<accession>A0A1H4B9Z2</accession>
<keyword evidence="2" id="KW-0812">Transmembrane</keyword>